<name>A0A8X6US71_TRICX</name>
<dbReference type="EMBL" id="BMAU01021099">
    <property type="protein sequence ID" value="GFX90466.1"/>
    <property type="molecule type" value="Genomic_DNA"/>
</dbReference>
<proteinExistence type="predicted"/>
<dbReference type="AlphaFoldDB" id="A0A8X6US71"/>
<protein>
    <submittedName>
        <fullName evidence="1">Uncharacterized protein</fullName>
    </submittedName>
</protein>
<evidence type="ECO:0000313" key="1">
    <source>
        <dbReference type="EMBL" id="GFX90466.1"/>
    </source>
</evidence>
<gene>
    <name evidence="1" type="ORF">TNCV_2073441</name>
</gene>
<evidence type="ECO:0000313" key="2">
    <source>
        <dbReference type="Proteomes" id="UP000887159"/>
    </source>
</evidence>
<reference evidence="1" key="1">
    <citation type="submission" date="2020-08" db="EMBL/GenBank/DDBJ databases">
        <title>Multicomponent nature underlies the extraordinary mechanical properties of spider dragline silk.</title>
        <authorList>
            <person name="Kono N."/>
            <person name="Nakamura H."/>
            <person name="Mori M."/>
            <person name="Yoshida Y."/>
            <person name="Ohtoshi R."/>
            <person name="Malay A.D."/>
            <person name="Moran D.A.P."/>
            <person name="Tomita M."/>
            <person name="Numata K."/>
            <person name="Arakawa K."/>
        </authorList>
    </citation>
    <scope>NUCLEOTIDE SEQUENCE</scope>
</reference>
<accession>A0A8X6US71</accession>
<comment type="caution">
    <text evidence="1">The sequence shown here is derived from an EMBL/GenBank/DDBJ whole genome shotgun (WGS) entry which is preliminary data.</text>
</comment>
<sequence length="129" mass="14340">MGVGFATEWTERKGPRSVRSSEEKVLRFGSGDVELFWTGGNGIPSVRKHNHSDGLVPPSWIPFQRQQGMLGVIPLSPQVALDALPRDIKLAPHFKVPREPGILKTALLLGIRRGPPIPTFIFRFCLLTF</sequence>
<organism evidence="1 2">
    <name type="scientific">Trichonephila clavipes</name>
    <name type="common">Golden silk orbweaver</name>
    <name type="synonym">Nephila clavipes</name>
    <dbReference type="NCBI Taxonomy" id="2585209"/>
    <lineage>
        <taxon>Eukaryota</taxon>
        <taxon>Metazoa</taxon>
        <taxon>Ecdysozoa</taxon>
        <taxon>Arthropoda</taxon>
        <taxon>Chelicerata</taxon>
        <taxon>Arachnida</taxon>
        <taxon>Araneae</taxon>
        <taxon>Araneomorphae</taxon>
        <taxon>Entelegynae</taxon>
        <taxon>Araneoidea</taxon>
        <taxon>Nephilidae</taxon>
        <taxon>Trichonephila</taxon>
    </lineage>
</organism>
<dbReference type="Proteomes" id="UP000887159">
    <property type="component" value="Unassembled WGS sequence"/>
</dbReference>
<keyword evidence="2" id="KW-1185">Reference proteome</keyword>